<sequence length="252" mass="27689">DQAGGTTNGGHPAKEEEEELKSVKIPRGSIPTYLPGDVLKEVAPSLLKTPESSGIVDSHPRLVQSTKTNLEASSSQRPAAELKKLLKANTLDMGDLSHRLEREKQRGQSVEVSDSTDKHDSPRPVERLSESKSPTGSSLTNAHKPAFTFNRDTDLLKMKRTCLRHSESDRTSDSSPQSNHMYTSTKRNQEVVPSSVSNTSEDKKVLSRQEELKERARLLLEQARRDAAMKAGNKSTSNAQSPTHSPQIVDVS</sequence>
<feature type="compositionally biased region" description="Basic and acidic residues" evidence="1">
    <location>
        <begin position="200"/>
        <end position="228"/>
    </location>
</feature>
<dbReference type="OrthoDB" id="5972258at2759"/>
<keyword evidence="3" id="KW-1185">Reference proteome</keyword>
<comment type="caution">
    <text evidence="2">The sequence shown here is derived from an EMBL/GenBank/DDBJ whole genome shotgun (WGS) entry which is preliminary data.</text>
</comment>
<feature type="compositionally biased region" description="Polar residues" evidence="1">
    <location>
        <begin position="173"/>
        <end position="199"/>
    </location>
</feature>
<feature type="compositionally biased region" description="Polar residues" evidence="1">
    <location>
        <begin position="63"/>
        <end position="77"/>
    </location>
</feature>
<accession>A0A553Q1H7</accession>
<feature type="non-terminal residue" evidence="2">
    <location>
        <position position="1"/>
    </location>
</feature>
<dbReference type="AlphaFoldDB" id="A0A553Q1H7"/>
<proteinExistence type="predicted"/>
<name>A0A553Q1H7_9TELE</name>
<feature type="region of interest" description="Disordered" evidence="1">
    <location>
        <begin position="49"/>
        <end position="252"/>
    </location>
</feature>
<feature type="compositionally biased region" description="Polar residues" evidence="1">
    <location>
        <begin position="131"/>
        <end position="141"/>
    </location>
</feature>
<dbReference type="Proteomes" id="UP000316079">
    <property type="component" value="Unassembled WGS sequence"/>
</dbReference>
<gene>
    <name evidence="2" type="ORF">DNTS_035362</name>
</gene>
<feature type="compositionally biased region" description="Basic and acidic residues" evidence="1">
    <location>
        <begin position="115"/>
        <end position="130"/>
    </location>
</feature>
<evidence type="ECO:0000256" key="1">
    <source>
        <dbReference type="SAM" id="MobiDB-lite"/>
    </source>
</evidence>
<reference evidence="2 3" key="1">
    <citation type="journal article" date="2019" name="Sci. Data">
        <title>Hybrid genome assembly and annotation of Danionella translucida.</title>
        <authorList>
            <person name="Kadobianskyi M."/>
            <person name="Schulze L."/>
            <person name="Schuelke M."/>
            <person name="Judkewitz B."/>
        </authorList>
    </citation>
    <scope>NUCLEOTIDE SEQUENCE [LARGE SCALE GENOMIC DNA]</scope>
    <source>
        <strain evidence="2 3">Bolton</strain>
    </source>
</reference>
<feature type="region of interest" description="Disordered" evidence="1">
    <location>
        <begin position="1"/>
        <end position="35"/>
    </location>
</feature>
<feature type="compositionally biased region" description="Basic and acidic residues" evidence="1">
    <location>
        <begin position="95"/>
        <end position="106"/>
    </location>
</feature>
<evidence type="ECO:0000313" key="2">
    <source>
        <dbReference type="EMBL" id="TRY83791.1"/>
    </source>
</evidence>
<feature type="non-terminal residue" evidence="2">
    <location>
        <position position="252"/>
    </location>
</feature>
<protein>
    <submittedName>
        <fullName evidence="2">Uncharacterized protein</fullName>
    </submittedName>
</protein>
<dbReference type="STRING" id="623744.A0A553Q1H7"/>
<organism evidence="2 3">
    <name type="scientific">Danionella cerebrum</name>
    <dbReference type="NCBI Taxonomy" id="2873325"/>
    <lineage>
        <taxon>Eukaryota</taxon>
        <taxon>Metazoa</taxon>
        <taxon>Chordata</taxon>
        <taxon>Craniata</taxon>
        <taxon>Vertebrata</taxon>
        <taxon>Euteleostomi</taxon>
        <taxon>Actinopterygii</taxon>
        <taxon>Neopterygii</taxon>
        <taxon>Teleostei</taxon>
        <taxon>Ostariophysi</taxon>
        <taxon>Cypriniformes</taxon>
        <taxon>Danionidae</taxon>
        <taxon>Danioninae</taxon>
        <taxon>Danionella</taxon>
    </lineage>
</organism>
<evidence type="ECO:0000313" key="3">
    <source>
        <dbReference type="Proteomes" id="UP000316079"/>
    </source>
</evidence>
<feature type="compositionally biased region" description="Polar residues" evidence="1">
    <location>
        <begin position="233"/>
        <end position="246"/>
    </location>
</feature>
<dbReference type="EMBL" id="SRMA01026454">
    <property type="protein sequence ID" value="TRY83791.1"/>
    <property type="molecule type" value="Genomic_DNA"/>
</dbReference>